<dbReference type="Proteomes" id="UP001286313">
    <property type="component" value="Unassembled WGS sequence"/>
</dbReference>
<comment type="caution">
    <text evidence="2">The sequence shown here is derived from an EMBL/GenBank/DDBJ whole genome shotgun (WGS) entry which is preliminary data.</text>
</comment>
<name>A0AAE1BKQ4_PETCI</name>
<protein>
    <submittedName>
        <fullName evidence="2">Uncharacterized protein</fullName>
    </submittedName>
</protein>
<dbReference type="AlphaFoldDB" id="A0AAE1BKQ4"/>
<dbReference type="EMBL" id="JAWQEG010007354">
    <property type="protein sequence ID" value="KAK3852571.1"/>
    <property type="molecule type" value="Genomic_DNA"/>
</dbReference>
<keyword evidence="3" id="KW-1185">Reference proteome</keyword>
<evidence type="ECO:0000256" key="1">
    <source>
        <dbReference type="SAM" id="MobiDB-lite"/>
    </source>
</evidence>
<gene>
    <name evidence="2" type="ORF">Pcinc_040849</name>
</gene>
<accession>A0AAE1BKQ4</accession>
<organism evidence="2 3">
    <name type="scientific">Petrolisthes cinctipes</name>
    <name type="common">Flat porcelain crab</name>
    <dbReference type="NCBI Taxonomy" id="88211"/>
    <lineage>
        <taxon>Eukaryota</taxon>
        <taxon>Metazoa</taxon>
        <taxon>Ecdysozoa</taxon>
        <taxon>Arthropoda</taxon>
        <taxon>Crustacea</taxon>
        <taxon>Multicrustacea</taxon>
        <taxon>Malacostraca</taxon>
        <taxon>Eumalacostraca</taxon>
        <taxon>Eucarida</taxon>
        <taxon>Decapoda</taxon>
        <taxon>Pleocyemata</taxon>
        <taxon>Anomura</taxon>
        <taxon>Galatheoidea</taxon>
        <taxon>Porcellanidae</taxon>
        <taxon>Petrolisthes</taxon>
    </lineage>
</organism>
<feature type="compositionally biased region" description="Gly residues" evidence="1">
    <location>
        <begin position="108"/>
        <end position="131"/>
    </location>
</feature>
<feature type="region of interest" description="Disordered" evidence="1">
    <location>
        <begin position="105"/>
        <end position="131"/>
    </location>
</feature>
<evidence type="ECO:0000313" key="2">
    <source>
        <dbReference type="EMBL" id="KAK3852571.1"/>
    </source>
</evidence>
<sequence length="224" mass="24328">MMTNRCTRKGKTVDRCGSKEAEVGQTGVETRRQRWDKTGVETRRESGTGVARDRTGVEARKERWTGVEGKTGGQVWRERLEGQVCRERLEGQVWRERLEGQVWRDKSGGTGVEGKTGGTGVEGKTGGAGVEGGLEGQATFTLATGRGLGQDYLSSARHTNTARGHLLLLPPPSLYLRPPPLVPLSRAATPPSAPLLLPCLKDTHLPNAPTTTTQTLHRTILWAL</sequence>
<evidence type="ECO:0000313" key="3">
    <source>
        <dbReference type="Proteomes" id="UP001286313"/>
    </source>
</evidence>
<proteinExistence type="predicted"/>
<reference evidence="2" key="1">
    <citation type="submission" date="2023-10" db="EMBL/GenBank/DDBJ databases">
        <title>Genome assemblies of two species of porcelain crab, Petrolisthes cinctipes and Petrolisthes manimaculis (Anomura: Porcellanidae).</title>
        <authorList>
            <person name="Angst P."/>
        </authorList>
    </citation>
    <scope>NUCLEOTIDE SEQUENCE</scope>
    <source>
        <strain evidence="2">PB745_01</strain>
        <tissue evidence="2">Gill</tissue>
    </source>
</reference>